<name>A0ABR1L0J5_9PEZI</name>
<gene>
    <name evidence="10" type="ORF">IWZ03DRAFT_356830</name>
</gene>
<dbReference type="Gene3D" id="2.130.10.10">
    <property type="entry name" value="YVTN repeat-like/Quinoprotein amine dehydrogenase"/>
    <property type="match status" value="2"/>
</dbReference>
<dbReference type="CDD" id="cd23952">
    <property type="entry name" value="Utp17_CTD"/>
    <property type="match status" value="1"/>
</dbReference>
<proteinExistence type="predicted"/>
<accession>A0ABR1L0J5</accession>
<keyword evidence="7" id="KW-0539">Nucleus</keyword>
<reference evidence="10 11" key="1">
    <citation type="submission" date="2024-04" db="EMBL/GenBank/DDBJ databases">
        <title>Phyllosticta paracitricarpa is synonymous to the EU quarantine fungus P. citricarpa based on phylogenomic analyses.</title>
        <authorList>
            <consortium name="Lawrence Berkeley National Laboratory"/>
            <person name="Van Ingen-Buijs V.A."/>
            <person name="Van Westerhoven A.C."/>
            <person name="Haridas S."/>
            <person name="Skiadas P."/>
            <person name="Martin F."/>
            <person name="Groenewald J.Z."/>
            <person name="Crous P.W."/>
            <person name="Seidl M.F."/>
        </authorList>
    </citation>
    <scope>NUCLEOTIDE SEQUENCE [LARGE SCALE GENOMIC DNA]</scope>
    <source>
        <strain evidence="10 11">CBS 123371</strain>
    </source>
</reference>
<keyword evidence="5" id="KW-0677">Repeat</keyword>
<evidence type="ECO:0000313" key="10">
    <source>
        <dbReference type="EMBL" id="KAK7524619.1"/>
    </source>
</evidence>
<keyword evidence="2" id="KW-0690">Ribosome biogenesis</keyword>
<evidence type="ECO:0000256" key="8">
    <source>
        <dbReference type="PROSITE-ProRule" id="PRU00221"/>
    </source>
</evidence>
<feature type="repeat" description="WD" evidence="8">
    <location>
        <begin position="373"/>
        <end position="414"/>
    </location>
</feature>
<keyword evidence="6" id="KW-0804">Transcription</keyword>
<feature type="region of interest" description="Disordered" evidence="9">
    <location>
        <begin position="1"/>
        <end position="59"/>
    </location>
</feature>
<feature type="compositionally biased region" description="Polar residues" evidence="9">
    <location>
        <begin position="1"/>
        <end position="15"/>
    </location>
</feature>
<sequence length="1014" mass="111825">MSSSTAPQGRPTTPQDAKRKRKAKDSTASKHGAKRIRTKEEDAAANGTPTDEKQEGGAVVLNTESAVSQIEQKPEKKKQMELAKENGDLVKPKKKRNDENGRWYASEPVGGRFLQIDPVFSRDEKYIMFATSKAVLIYSVATSLLVRTLPMNKGPLVAAYALSSVHADRLWVSDAAGFTVLWDWVNGKKIARWDLSSRVRGIATAPYNEGNGNMVETLFVCERGEYSTITAHRLRRPKDGKNSEAIPLLRTKKPITGFTVAAAGNTIVASFKDAFMVGKAKENAVATLQDLTFVWRELRCKSPITSMDLRVERQSSTQTPAKSAGKIKESVNVAIGCHDGSILVYDDIVNKLVQLEQVKKENQASQTLAPRRLHWHRYPVSTVKWSLEGDYIISGGQETVLVMWQTETGKNSFLPHLTSAIDAITVSPSGASYAVQLADNSIIVLSTTELEPKAHVAGLQSQILSKETGANGADSGKEKLDEVYRTPAAINPQNSNQLLLAVPVSQPKTETNEVHLPAPFLQIYDISSNYHVSRQAITRNNATIFTNSPDAIKLREPDVRHLQLSSNGKWLATVEEWVPPYEDVEHLAADKKMTEEERNARREVYLKFWMWNEGKKLWTLETRIDAPHQFTERMGSGRVFDLKYDPNSTTFATVGEDGFVRVWAPKTRLRDGTVVRGSTGQGFVTWSNRHSIKLESSVESLDANSESLGALRPVHARIAYSPDGSVLAASQEFYGTHSQGLVHFIDPASGIIRYSRAGLYSNGLVDIGFSGSRFIILSNSLSLWDLVDDELSYGYSFLPLQLSRAQKAEMAHLAINHNDGTFAVSLPAEDPRKKQAAAKADSRTTDRKKPDLQSRQSKVVVFDPSSPRPIYSVNIPRVVTALLPAQGSKGYVALNTDAEVRVIAPRSAMGLQLVGAVAQADEALTTFHQEETMIEAPKEEDEDDEMDDVEVPLPTAEDIEDYEDAEGDKPVVRSEKLAQVFDVGPSFALPPVRDLFDAVVQLYARKPKAVEAAA</sequence>
<dbReference type="InterPro" id="IPR053826">
    <property type="entry name" value="WDR75"/>
</dbReference>
<dbReference type="SUPFAM" id="SSF50998">
    <property type="entry name" value="Quinoprotein alcohol dehydrogenase-like"/>
    <property type="match status" value="1"/>
</dbReference>
<evidence type="ECO:0000256" key="1">
    <source>
        <dbReference type="ARBA" id="ARBA00004604"/>
    </source>
</evidence>
<dbReference type="Pfam" id="PF00400">
    <property type="entry name" value="WD40"/>
    <property type="match status" value="1"/>
</dbReference>
<keyword evidence="4 8" id="KW-0853">WD repeat</keyword>
<feature type="region of interest" description="Disordered" evidence="9">
    <location>
        <begin position="835"/>
        <end position="858"/>
    </location>
</feature>
<evidence type="ECO:0000256" key="5">
    <source>
        <dbReference type="ARBA" id="ARBA00022737"/>
    </source>
</evidence>
<organism evidence="10 11">
    <name type="scientific">Phyllosticta citriasiana</name>
    <dbReference type="NCBI Taxonomy" id="595635"/>
    <lineage>
        <taxon>Eukaryota</taxon>
        <taxon>Fungi</taxon>
        <taxon>Dikarya</taxon>
        <taxon>Ascomycota</taxon>
        <taxon>Pezizomycotina</taxon>
        <taxon>Dothideomycetes</taxon>
        <taxon>Dothideomycetes incertae sedis</taxon>
        <taxon>Botryosphaeriales</taxon>
        <taxon>Phyllostictaceae</taxon>
        <taxon>Phyllosticta</taxon>
    </lineage>
</organism>
<feature type="repeat" description="WD" evidence="8">
    <location>
        <begin position="632"/>
        <end position="663"/>
    </location>
</feature>
<comment type="caution">
    <text evidence="10">The sequence shown here is derived from an EMBL/GenBank/DDBJ whole genome shotgun (WGS) entry which is preliminary data.</text>
</comment>
<dbReference type="SUPFAM" id="SSF69322">
    <property type="entry name" value="Tricorn protease domain 2"/>
    <property type="match status" value="1"/>
</dbReference>
<keyword evidence="3" id="KW-0698">rRNA processing</keyword>
<dbReference type="PANTHER" id="PTHR44215">
    <property type="entry name" value="WD REPEAT-CONTAINING PROTEIN 75"/>
    <property type="match status" value="1"/>
</dbReference>
<evidence type="ECO:0000256" key="2">
    <source>
        <dbReference type="ARBA" id="ARBA00022517"/>
    </source>
</evidence>
<dbReference type="InterPro" id="IPR011047">
    <property type="entry name" value="Quinoprotein_ADH-like_sf"/>
</dbReference>
<comment type="subcellular location">
    <subcellularLocation>
        <location evidence="1">Nucleus</location>
        <location evidence="1">Nucleolus</location>
    </subcellularLocation>
</comment>
<dbReference type="EMBL" id="JBBPHU010000001">
    <property type="protein sequence ID" value="KAK7524619.1"/>
    <property type="molecule type" value="Genomic_DNA"/>
</dbReference>
<dbReference type="SMART" id="SM00320">
    <property type="entry name" value="WD40"/>
    <property type="match status" value="3"/>
</dbReference>
<keyword evidence="11" id="KW-1185">Reference proteome</keyword>
<dbReference type="Proteomes" id="UP001363622">
    <property type="component" value="Unassembled WGS sequence"/>
</dbReference>
<evidence type="ECO:0000256" key="6">
    <source>
        <dbReference type="ARBA" id="ARBA00023163"/>
    </source>
</evidence>
<evidence type="ECO:0000256" key="7">
    <source>
        <dbReference type="ARBA" id="ARBA00023242"/>
    </source>
</evidence>
<dbReference type="InterPro" id="IPR015943">
    <property type="entry name" value="WD40/YVTN_repeat-like_dom_sf"/>
</dbReference>
<evidence type="ECO:0000256" key="4">
    <source>
        <dbReference type="ARBA" id="ARBA00022574"/>
    </source>
</evidence>
<evidence type="ECO:0000256" key="3">
    <source>
        <dbReference type="ARBA" id="ARBA00022552"/>
    </source>
</evidence>
<dbReference type="InterPro" id="IPR001680">
    <property type="entry name" value="WD40_rpt"/>
</dbReference>
<dbReference type="PROSITE" id="PS50294">
    <property type="entry name" value="WD_REPEATS_REGION"/>
    <property type="match status" value="1"/>
</dbReference>
<protein>
    <submittedName>
        <fullName evidence="10">Quinon protein alcohol dehydrogenase-like superfamily</fullName>
    </submittedName>
</protein>
<evidence type="ECO:0000313" key="11">
    <source>
        <dbReference type="Proteomes" id="UP001363622"/>
    </source>
</evidence>
<feature type="compositionally biased region" description="Basic and acidic residues" evidence="9">
    <location>
        <begin position="840"/>
        <end position="852"/>
    </location>
</feature>
<dbReference type="Pfam" id="PF23869">
    <property type="entry name" value="Beta-prop_WDR75_1st"/>
    <property type="match status" value="1"/>
</dbReference>
<dbReference type="PROSITE" id="PS50082">
    <property type="entry name" value="WD_REPEATS_2"/>
    <property type="match status" value="2"/>
</dbReference>
<dbReference type="PANTHER" id="PTHR44215:SF1">
    <property type="entry name" value="WD REPEAT-CONTAINING PROTEIN 75"/>
    <property type="match status" value="1"/>
</dbReference>
<evidence type="ECO:0000256" key="9">
    <source>
        <dbReference type="SAM" id="MobiDB-lite"/>
    </source>
</evidence>